<evidence type="ECO:0000313" key="2">
    <source>
        <dbReference type="EMBL" id="OSS47886.1"/>
    </source>
</evidence>
<dbReference type="EMBL" id="KZ107847">
    <property type="protein sequence ID" value="OSS47886.1"/>
    <property type="molecule type" value="Genomic_DNA"/>
</dbReference>
<dbReference type="InterPro" id="IPR005201">
    <property type="entry name" value="TIM_ENGase"/>
</dbReference>
<organism evidence="2 3">
    <name type="scientific">Epicoccum nigrum</name>
    <name type="common">Soil fungus</name>
    <name type="synonym">Epicoccum purpurascens</name>
    <dbReference type="NCBI Taxonomy" id="105696"/>
    <lineage>
        <taxon>Eukaryota</taxon>
        <taxon>Fungi</taxon>
        <taxon>Dikarya</taxon>
        <taxon>Ascomycota</taxon>
        <taxon>Pezizomycotina</taxon>
        <taxon>Dothideomycetes</taxon>
        <taxon>Pleosporomycetidae</taxon>
        <taxon>Pleosporales</taxon>
        <taxon>Pleosporineae</taxon>
        <taxon>Didymellaceae</taxon>
        <taxon>Epicoccum</taxon>
    </lineage>
</organism>
<evidence type="ECO:0000313" key="3">
    <source>
        <dbReference type="Proteomes" id="UP000193240"/>
    </source>
</evidence>
<dbReference type="Pfam" id="PF03644">
    <property type="entry name" value="Glyco_hydro_85"/>
    <property type="match status" value="1"/>
</dbReference>
<dbReference type="PANTHER" id="PTHR13246">
    <property type="entry name" value="ENDO BETA N-ACETYLGLUCOSAMINIDASE"/>
    <property type="match status" value="1"/>
</dbReference>
<keyword evidence="3" id="KW-1185">Reference proteome</keyword>
<dbReference type="GO" id="GO:0005829">
    <property type="term" value="C:cytosol"/>
    <property type="evidence" value="ECO:0007669"/>
    <property type="project" value="UniProtKB-SubCell"/>
</dbReference>
<protein>
    <recommendedName>
        <fullName evidence="1">Cytosolic endo-beta-N-acetylglucosaminidase TIM barrel domain-containing protein</fullName>
    </recommendedName>
</protein>
<dbReference type="InterPro" id="IPR032979">
    <property type="entry name" value="ENGase"/>
</dbReference>
<dbReference type="STRING" id="105696.A0A1Y2LVH6"/>
<accession>A0A1Y2LVH6</accession>
<dbReference type="AlphaFoldDB" id="A0A1Y2LVH6"/>
<feature type="domain" description="Cytosolic endo-beta-N-acetylglucosaminidase TIM barrel" evidence="1">
    <location>
        <begin position="110"/>
        <end position="411"/>
    </location>
</feature>
<proteinExistence type="predicted"/>
<name>A0A1Y2LVH6_EPING</name>
<sequence length="723" mass="80495">MAFLLGWKDILRPIRDGYRHLFPSPDTGPSPEERQRERAIDRLKGFAYLDTFEQLQSWTSADIDILQRANTPLLVRSGHRDKEAKASVLLCHDYAGNYHGYEGTSNIGLDEEKYTCEFLQYVDIFIYFSHKLVCIPPPTWINCLHRSGVKALGTVLIEPQTPGSNELLQRGDDGLSFPLATKLASMADHYGFDGWLVNIEKSFPAPTWDHHILAAFLRQLRLDLGVEKQLIWYDALTASNKVSYQNALNVQNMVFAKACGGILTNYCWKEGDAAESMHNAVQNDIPLENVYLGVDVWAQNTTKLTQPRITYPEYGGGGTNTGVAVAMVAELGLSVGVFAPAWTFEHFSGHGREVEQTLWDGADLPTDATCPCGDPGTRHQPNKTMSVTTSARMYNAGSETFFFTDFSQAFSGHGDRETEILFDGCKMHAQLGSQSILPLRVNQLDTPNPLRHKVEDARGHSQLVVECLTLHPPAVERTPMQTKDEWKIPLYKFDMPADGSLRLRMSYRDVSNTKQFASFYIVVSGMTHSLDHSEHHGSDHHLDVLIGVKDIASPRSARLEELGFLSKAIDADVGTRLAEVDYICVQPVASLPSLPQLVFSRNNTPEATPPQNPQVGTLPKNHAIFNIRKISRDVGDMKHARLCWDHTSNSYSSQGMPYSAITGPFSYFAIYVDDLFVGRAYVPEHALSASFMDHFAARKIPVQVKGIGFDGQELASANTAIHF</sequence>
<dbReference type="PANTHER" id="PTHR13246:SF1">
    <property type="entry name" value="CYTOSOLIC ENDO-BETA-N-ACETYLGLUCOSAMINIDASE"/>
    <property type="match status" value="1"/>
</dbReference>
<dbReference type="Proteomes" id="UP000193240">
    <property type="component" value="Unassembled WGS sequence"/>
</dbReference>
<dbReference type="Gene3D" id="3.20.20.80">
    <property type="entry name" value="Glycosidases"/>
    <property type="match status" value="1"/>
</dbReference>
<evidence type="ECO:0000259" key="1">
    <source>
        <dbReference type="Pfam" id="PF03644"/>
    </source>
</evidence>
<gene>
    <name evidence="2" type="ORF">B5807_06448</name>
</gene>
<dbReference type="InParanoid" id="A0A1Y2LVH6"/>
<dbReference type="GO" id="GO:0033925">
    <property type="term" value="F:mannosyl-glycoprotein endo-beta-N-acetylglucosaminidase activity"/>
    <property type="evidence" value="ECO:0007669"/>
    <property type="project" value="UniProtKB-EC"/>
</dbReference>
<reference evidence="2 3" key="1">
    <citation type="journal article" date="2017" name="Genome Announc.">
        <title>Genome sequence of the saprophytic ascomycete Epicoccum nigrum ICMP 19927 strain isolated from New Zealand.</title>
        <authorList>
            <person name="Fokin M."/>
            <person name="Fleetwood D."/>
            <person name="Weir B.S."/>
            <person name="Villas-Boas S.G."/>
        </authorList>
    </citation>
    <scope>NUCLEOTIDE SEQUENCE [LARGE SCALE GENOMIC DNA]</scope>
    <source>
        <strain evidence="2 3">ICMP 19927</strain>
    </source>
</reference>